<reference evidence="2 3" key="1">
    <citation type="submission" date="2024-02" db="EMBL/GenBank/DDBJ databases">
        <title>Janibacter sp. nov., isolated from gut of marine sandworm.</title>
        <authorList>
            <person name="Kim B."/>
            <person name="Jun M.O."/>
            <person name="Shin N.-R."/>
        </authorList>
    </citation>
    <scope>NUCLEOTIDE SEQUENCE [LARGE SCALE GENOMIC DNA]</scope>
    <source>
        <strain evidence="2 3">A1S7</strain>
    </source>
</reference>
<evidence type="ECO:0000256" key="1">
    <source>
        <dbReference type="SAM" id="MobiDB-lite"/>
    </source>
</evidence>
<dbReference type="RefSeq" id="WP_338750223.1">
    <property type="nucleotide sequence ID" value="NZ_CP144913.1"/>
</dbReference>
<dbReference type="Pfam" id="PF18928">
    <property type="entry name" value="DUF5677"/>
    <property type="match status" value="1"/>
</dbReference>
<dbReference type="Proteomes" id="UP001382727">
    <property type="component" value="Chromosome"/>
</dbReference>
<feature type="region of interest" description="Disordered" evidence="1">
    <location>
        <begin position="1"/>
        <end position="23"/>
    </location>
</feature>
<keyword evidence="3" id="KW-1185">Reference proteome</keyword>
<name>A0ABZ2MIG1_9MICO</name>
<dbReference type="EMBL" id="CP144913">
    <property type="protein sequence ID" value="WXB76854.1"/>
    <property type="molecule type" value="Genomic_DNA"/>
</dbReference>
<protein>
    <submittedName>
        <fullName evidence="2">DUF5677 domain-containing protein</fullName>
    </submittedName>
</protein>
<accession>A0ABZ2MIG1</accession>
<proteinExistence type="predicted"/>
<organism evidence="2 3">
    <name type="scientific">Janibacter alittae</name>
    <dbReference type="NCBI Taxonomy" id="3115209"/>
    <lineage>
        <taxon>Bacteria</taxon>
        <taxon>Bacillati</taxon>
        <taxon>Actinomycetota</taxon>
        <taxon>Actinomycetes</taxon>
        <taxon>Micrococcales</taxon>
        <taxon>Intrasporangiaceae</taxon>
        <taxon>Janibacter</taxon>
    </lineage>
</organism>
<evidence type="ECO:0000313" key="3">
    <source>
        <dbReference type="Proteomes" id="UP001382727"/>
    </source>
</evidence>
<dbReference type="InterPro" id="IPR043733">
    <property type="entry name" value="DUF5677"/>
</dbReference>
<sequence>MWDEVNQRVERKGPGGPRLISVDNRWSDGARLRDQHSSRKMGVVPRFDTLAELREFLGDNAAGMAQDTLSSAADSREKRRADAAEVSHAISKRWSEGLAALDAAIFAMGQNGLMMLKRLDEVDAADPNDAHQPVRVVLALQQFNALIVLQEIQVLLHAGFWSGGAARWRALHEAAVTAIIIAEGDASLAQRYLDHGFVVQTRRLAAYFGEHGVGPVAPAELSLRSKKAAALEQTHDVSDASSKFREPYGWAIPLMATNVKGRRARPSMNALEKLADLGHRRLLVASAHGIVHGDSGGIGGTLLLEDGQWLGGPTERFIETVARPTFETLIDLAGATHGGFEPELNDFCELVCLVGSGLVALCGDAIEKFPRG</sequence>
<gene>
    <name evidence="2" type="ORF">V1351_02000</name>
</gene>
<evidence type="ECO:0000313" key="2">
    <source>
        <dbReference type="EMBL" id="WXB76854.1"/>
    </source>
</evidence>
<feature type="compositionally biased region" description="Basic and acidic residues" evidence="1">
    <location>
        <begin position="1"/>
        <end position="13"/>
    </location>
</feature>